<keyword evidence="3" id="KW-1185">Reference proteome</keyword>
<dbReference type="EMBL" id="JABFDY010000003">
    <property type="protein sequence ID" value="KAF7709276.1"/>
    <property type="molecule type" value="Genomic_DNA"/>
</dbReference>
<organism evidence="2 3">
    <name type="scientific">Silurus meridionalis</name>
    <name type="common">Southern catfish</name>
    <name type="synonym">Silurus soldatovi meridionalis</name>
    <dbReference type="NCBI Taxonomy" id="175797"/>
    <lineage>
        <taxon>Eukaryota</taxon>
        <taxon>Metazoa</taxon>
        <taxon>Chordata</taxon>
        <taxon>Craniata</taxon>
        <taxon>Vertebrata</taxon>
        <taxon>Euteleostomi</taxon>
        <taxon>Actinopterygii</taxon>
        <taxon>Neopterygii</taxon>
        <taxon>Teleostei</taxon>
        <taxon>Ostariophysi</taxon>
        <taxon>Siluriformes</taxon>
        <taxon>Siluridae</taxon>
        <taxon>Silurus</taxon>
    </lineage>
</organism>
<dbReference type="AlphaFoldDB" id="A0A8T0BUY4"/>
<dbReference type="SUPFAM" id="SSF53254">
    <property type="entry name" value="Phosphoglycerate mutase-like"/>
    <property type="match status" value="1"/>
</dbReference>
<dbReference type="CDD" id="cd07061">
    <property type="entry name" value="HP_HAP_like"/>
    <property type="match status" value="1"/>
</dbReference>
<dbReference type="InterPro" id="IPR050645">
    <property type="entry name" value="Histidine_acid_phosphatase"/>
</dbReference>
<accession>A0A8T0BUY4</accession>
<dbReference type="Gene3D" id="3.40.50.1240">
    <property type="entry name" value="Phosphoglycerate mutase-like"/>
    <property type="match status" value="1"/>
</dbReference>
<dbReference type="Proteomes" id="UP000606274">
    <property type="component" value="Unassembled WGS sequence"/>
</dbReference>
<evidence type="ECO:0000313" key="2">
    <source>
        <dbReference type="EMBL" id="KAF7709276.1"/>
    </source>
</evidence>
<dbReference type="PANTHER" id="PTHR11567">
    <property type="entry name" value="ACID PHOSPHATASE-RELATED"/>
    <property type="match status" value="1"/>
</dbReference>
<dbReference type="GO" id="GO:0052642">
    <property type="term" value="F:lysophosphatidic acid phosphatase activity"/>
    <property type="evidence" value="ECO:0007669"/>
    <property type="project" value="TreeGrafter"/>
</dbReference>
<dbReference type="OrthoDB" id="10257284at2759"/>
<evidence type="ECO:0008006" key="4">
    <source>
        <dbReference type="Google" id="ProtNLM"/>
    </source>
</evidence>
<evidence type="ECO:0000256" key="1">
    <source>
        <dbReference type="ARBA" id="ARBA00005375"/>
    </source>
</evidence>
<proteinExistence type="inferred from homology"/>
<comment type="similarity">
    <text evidence="1">Belongs to the histidine acid phosphatase family.</text>
</comment>
<dbReference type="InterPro" id="IPR029033">
    <property type="entry name" value="His_PPase_superfam"/>
</dbReference>
<reference evidence="2" key="1">
    <citation type="submission" date="2020-08" db="EMBL/GenBank/DDBJ databases">
        <title>Chromosome-level assembly of Southern catfish (Silurus meridionalis) provides insights into visual adaptation to the nocturnal and benthic lifestyles.</title>
        <authorList>
            <person name="Zhang Y."/>
            <person name="Wang D."/>
            <person name="Peng Z."/>
        </authorList>
    </citation>
    <scope>NUCLEOTIDE SEQUENCE</scope>
    <source>
        <strain evidence="2">SWU-2019-XX</strain>
        <tissue evidence="2">Muscle</tissue>
    </source>
</reference>
<comment type="caution">
    <text evidence="2">The sequence shown here is derived from an EMBL/GenBank/DDBJ whole genome shotgun (WGS) entry which is preliminary data.</text>
</comment>
<dbReference type="GO" id="GO:0005739">
    <property type="term" value="C:mitochondrion"/>
    <property type="evidence" value="ECO:0007669"/>
    <property type="project" value="TreeGrafter"/>
</dbReference>
<gene>
    <name evidence="2" type="ORF">HF521_016126</name>
</gene>
<dbReference type="InterPro" id="IPR033379">
    <property type="entry name" value="Acid_Pase_AS"/>
</dbReference>
<name>A0A8T0BUY4_SILME</name>
<evidence type="ECO:0000313" key="3">
    <source>
        <dbReference type="Proteomes" id="UP000606274"/>
    </source>
</evidence>
<sequence length="423" mass="47897">MLARVGAMTTAVLSSALFWSQQKNTDPVQANLDLTNTPCSDQSSSQYELKLVQVLFRHGARTPLKSIPDVLEAHWVPELLEIPDHTKIDYVVTDLHGGPRPSSPVEDSYRARTLVGGTYPGQLTTLGMQQLYDLGLRLRSRYIQDMAFLSSSFSNKEVYIRSTNIVRTIESAKCLVAGLFQQQQTDTVPILTEVAEKEILYPNYHGCKLLKLISGSRWAESSTLPDIASDLQSLQSVLGVGPHQRLDFIQIRDDMVAREAHSLPCPAALDSWRTKVEERAVDMIWHIYEPSNRENIQLCVGPILHTLLTNMETKVRGHASDPDRKLFLYSVHDTTLMPCLMALGVFDMRWPPYAADITLELYQHRHNKQHYVKISYIGQDQKIPSCSDVYCPLGEFKQAMSVYALPEKSYHTLCNRREDVPNH</sequence>
<dbReference type="PROSITE" id="PS00616">
    <property type="entry name" value="HIS_ACID_PHOSPHAT_1"/>
    <property type="match status" value="1"/>
</dbReference>
<dbReference type="Pfam" id="PF00328">
    <property type="entry name" value="His_Phos_2"/>
    <property type="match status" value="1"/>
</dbReference>
<protein>
    <recommendedName>
        <fullName evidence="4">Acid phosphatase 6, lysophosphatidic</fullName>
    </recommendedName>
</protein>
<dbReference type="InterPro" id="IPR000560">
    <property type="entry name" value="His_Pase_clade-2"/>
</dbReference>
<dbReference type="PANTHER" id="PTHR11567:SF202">
    <property type="entry name" value="LYSOPHOSPHATIDIC ACID PHOSPHATASE TYPE 6"/>
    <property type="match status" value="1"/>
</dbReference>
<dbReference type="GO" id="GO:2001311">
    <property type="term" value="P:lysobisphosphatidic acid metabolic process"/>
    <property type="evidence" value="ECO:0007669"/>
    <property type="project" value="TreeGrafter"/>
</dbReference>